<keyword evidence="3" id="KW-1185">Reference proteome</keyword>
<protein>
    <submittedName>
        <fullName evidence="2">Uncharacterized protein</fullName>
    </submittedName>
</protein>
<gene>
    <name evidence="2" type="ORF">SJAG_02792</name>
</gene>
<dbReference type="RefSeq" id="XP_002173982.1">
    <property type="nucleotide sequence ID" value="XM_002173946.2"/>
</dbReference>
<evidence type="ECO:0000256" key="1">
    <source>
        <dbReference type="SAM" id="MobiDB-lite"/>
    </source>
</evidence>
<dbReference type="JaponicusDB" id="SJAG_02792"/>
<evidence type="ECO:0000313" key="3">
    <source>
        <dbReference type="Proteomes" id="UP000001744"/>
    </source>
</evidence>
<accession>B6K168</accession>
<proteinExistence type="predicted"/>
<name>B6K168_SCHJY</name>
<dbReference type="Proteomes" id="UP000001744">
    <property type="component" value="Unassembled WGS sequence"/>
</dbReference>
<dbReference type="VEuPathDB" id="FungiDB:SJAG_02792"/>
<dbReference type="AlphaFoldDB" id="B6K168"/>
<sequence length="163" mass="18421">MQSVSATKTPSSFNTEEASAYILNLLDRPSIFEKGKYAWEQDDFMGYDDPRNEELHKTIDANLPPISFNKETFCPSKKPVALKVILPFSSACKRLIHRLSLRSRTKKAERKEASDGILSILRKKLSLRSRRHNQKENGRISKRGGNGALTKTVKSLVDSTNRA</sequence>
<dbReference type="GeneID" id="7049453"/>
<evidence type="ECO:0000313" key="2">
    <source>
        <dbReference type="EMBL" id="EEB07689.1"/>
    </source>
</evidence>
<dbReference type="HOGENOM" id="CLU_1628040_0_0_1"/>
<reference evidence="2 3" key="1">
    <citation type="journal article" date="2011" name="Science">
        <title>Comparative functional genomics of the fission yeasts.</title>
        <authorList>
            <person name="Rhind N."/>
            <person name="Chen Z."/>
            <person name="Yassour M."/>
            <person name="Thompson D.A."/>
            <person name="Haas B.J."/>
            <person name="Habib N."/>
            <person name="Wapinski I."/>
            <person name="Roy S."/>
            <person name="Lin M.F."/>
            <person name="Heiman D.I."/>
            <person name="Young S.K."/>
            <person name="Furuya K."/>
            <person name="Guo Y."/>
            <person name="Pidoux A."/>
            <person name="Chen H.M."/>
            <person name="Robbertse B."/>
            <person name="Goldberg J.M."/>
            <person name="Aoki K."/>
            <person name="Bayne E.H."/>
            <person name="Berlin A.M."/>
            <person name="Desjardins C.A."/>
            <person name="Dobbs E."/>
            <person name="Dukaj L."/>
            <person name="Fan L."/>
            <person name="FitzGerald M.G."/>
            <person name="French C."/>
            <person name="Gujja S."/>
            <person name="Hansen K."/>
            <person name="Keifenheim D."/>
            <person name="Levin J.Z."/>
            <person name="Mosher R.A."/>
            <person name="Mueller C.A."/>
            <person name="Pfiffner J."/>
            <person name="Priest M."/>
            <person name="Russ C."/>
            <person name="Smialowska A."/>
            <person name="Swoboda P."/>
            <person name="Sykes S.M."/>
            <person name="Vaughn M."/>
            <person name="Vengrova S."/>
            <person name="Yoder R."/>
            <person name="Zeng Q."/>
            <person name="Allshire R."/>
            <person name="Baulcombe D."/>
            <person name="Birren B.W."/>
            <person name="Brown W."/>
            <person name="Ekwall K."/>
            <person name="Kellis M."/>
            <person name="Leatherwood J."/>
            <person name="Levin H."/>
            <person name="Margalit H."/>
            <person name="Martienssen R."/>
            <person name="Nieduszynski C.A."/>
            <person name="Spatafora J.W."/>
            <person name="Friedman N."/>
            <person name="Dalgaard J.Z."/>
            <person name="Baumann P."/>
            <person name="Niki H."/>
            <person name="Regev A."/>
            <person name="Nusbaum C."/>
        </authorList>
    </citation>
    <scope>NUCLEOTIDE SEQUENCE [LARGE SCALE GENOMIC DNA]</scope>
    <source>
        <strain evidence="3">yFS275 / FY16936</strain>
    </source>
</reference>
<dbReference type="EMBL" id="KE651166">
    <property type="protein sequence ID" value="EEB07689.1"/>
    <property type="molecule type" value="Genomic_DNA"/>
</dbReference>
<feature type="region of interest" description="Disordered" evidence="1">
    <location>
        <begin position="128"/>
        <end position="163"/>
    </location>
</feature>
<organism evidence="2 3">
    <name type="scientific">Schizosaccharomyces japonicus (strain yFS275 / FY16936)</name>
    <name type="common">Fission yeast</name>
    <dbReference type="NCBI Taxonomy" id="402676"/>
    <lineage>
        <taxon>Eukaryota</taxon>
        <taxon>Fungi</taxon>
        <taxon>Dikarya</taxon>
        <taxon>Ascomycota</taxon>
        <taxon>Taphrinomycotina</taxon>
        <taxon>Schizosaccharomycetes</taxon>
        <taxon>Schizosaccharomycetales</taxon>
        <taxon>Schizosaccharomycetaceae</taxon>
        <taxon>Schizosaccharomyces</taxon>
    </lineage>
</organism>